<comment type="caution">
    <text evidence="5">The sequence shown here is derived from an EMBL/GenBank/DDBJ whole genome shotgun (WGS) entry which is preliminary data.</text>
</comment>
<dbReference type="Gene3D" id="3.80.10.10">
    <property type="entry name" value="Ribonuclease Inhibitor"/>
    <property type="match status" value="2"/>
</dbReference>
<dbReference type="PROSITE" id="PS51450">
    <property type="entry name" value="LRR"/>
    <property type="match status" value="5"/>
</dbReference>
<dbReference type="SUPFAM" id="SSF52058">
    <property type="entry name" value="L domain-like"/>
    <property type="match status" value="2"/>
</dbReference>
<evidence type="ECO:0000259" key="4">
    <source>
        <dbReference type="Pfam" id="PF23598"/>
    </source>
</evidence>
<dbReference type="Pfam" id="PF13855">
    <property type="entry name" value="LRR_8"/>
    <property type="match status" value="2"/>
</dbReference>
<dbReference type="Proteomes" id="UP000237246">
    <property type="component" value="Unassembled WGS sequence"/>
</dbReference>
<dbReference type="SMART" id="SM00364">
    <property type="entry name" value="LRR_BAC"/>
    <property type="match status" value="7"/>
</dbReference>
<feature type="region of interest" description="Disordered" evidence="3">
    <location>
        <begin position="520"/>
        <end position="547"/>
    </location>
</feature>
<keyword evidence="1" id="KW-0433">Leucine-rich repeat</keyword>
<dbReference type="OrthoDB" id="676979at2759"/>
<sequence>MAESQQSMEVSTEDTHYPKGDPIGFEANHVMTAPEQPMNEAPEKEALIPRHSTDRIFFIDLANKHLKTIPPEVFSLEHLEELHVEKNLIVNIPKEIKLLENMKVLYLDHNRIRDVCEELGMLKNILSLDLSNNPLSYSSLLVISSLESLHQLRLYQINLYEIPVQICKYLHLIELLGLSDNNLRCLPKETVNLKNLKEIYLRNNRFANFPIELSKIVSLEIIDLEQNLISHIPEEVGSLTNLVKLFLASNKLSSIPPTLRHCQKLAVLDLSHNPLHKLPPVLKNLTEKRELGLSGNSLQELPGQAGSWASLTHVYLRNTGLRTVHRSFTRLTSIRVLDLSKNCFDEIPKGICTMKNLEILNLDDNQIQEIPAEIQELTNLKCLSLSQNQFNSFPMEIFLVESLEKLYLGQNKGIKLTSLPEDIIKLQLSAFVCSGLQKLLVQNNQLSWLSERLGSLKQLQVVLVDGNPMTDPPTEVCHQGTTAILQYLQQKSLKKAKASKIRKMWRELITKEITPFMACDSMANNKKEQKGKEKGKQKSGKEAKGKK</sequence>
<protein>
    <recommendedName>
        <fullName evidence="4">Disease resistance R13L4/SHOC-2-like LRR domain-containing protein</fullName>
    </recommendedName>
</protein>
<evidence type="ECO:0000256" key="2">
    <source>
        <dbReference type="ARBA" id="ARBA00022737"/>
    </source>
</evidence>
<accession>A0A2P4TB22</accession>
<dbReference type="PANTHER" id="PTHR48051:SF39">
    <property type="entry name" value="P53-INDUCED DEATH DOMAIN PROTEIN 1"/>
    <property type="match status" value="1"/>
</dbReference>
<dbReference type="Pfam" id="PF23598">
    <property type="entry name" value="LRR_14"/>
    <property type="match status" value="1"/>
</dbReference>
<organism evidence="5 6">
    <name type="scientific">Bambusicola thoracicus</name>
    <name type="common">Chinese bamboo-partridge</name>
    <name type="synonym">Perdix thoracica</name>
    <dbReference type="NCBI Taxonomy" id="9083"/>
    <lineage>
        <taxon>Eukaryota</taxon>
        <taxon>Metazoa</taxon>
        <taxon>Chordata</taxon>
        <taxon>Craniata</taxon>
        <taxon>Vertebrata</taxon>
        <taxon>Euteleostomi</taxon>
        <taxon>Archelosauria</taxon>
        <taxon>Archosauria</taxon>
        <taxon>Dinosauria</taxon>
        <taxon>Saurischia</taxon>
        <taxon>Theropoda</taxon>
        <taxon>Coelurosauria</taxon>
        <taxon>Aves</taxon>
        <taxon>Neognathae</taxon>
        <taxon>Galloanserae</taxon>
        <taxon>Galliformes</taxon>
        <taxon>Phasianidae</taxon>
        <taxon>Perdicinae</taxon>
        <taxon>Bambusicola</taxon>
    </lineage>
</organism>
<evidence type="ECO:0000313" key="5">
    <source>
        <dbReference type="EMBL" id="POI33544.1"/>
    </source>
</evidence>
<feature type="domain" description="Disease resistance R13L4/SHOC-2-like LRR" evidence="4">
    <location>
        <begin position="328"/>
        <end position="408"/>
    </location>
</feature>
<dbReference type="InterPro" id="IPR055414">
    <property type="entry name" value="LRR_R13L4/SHOC2-like"/>
</dbReference>
<dbReference type="GO" id="GO:0005737">
    <property type="term" value="C:cytoplasm"/>
    <property type="evidence" value="ECO:0007669"/>
    <property type="project" value="TreeGrafter"/>
</dbReference>
<evidence type="ECO:0000256" key="1">
    <source>
        <dbReference type="ARBA" id="ARBA00022614"/>
    </source>
</evidence>
<dbReference type="SMART" id="SM00369">
    <property type="entry name" value="LRR_TYP"/>
    <property type="match status" value="13"/>
</dbReference>
<reference evidence="5 6" key="1">
    <citation type="submission" date="2018-01" db="EMBL/GenBank/DDBJ databases">
        <title>Comparison of the Chinese Bamboo Partridge and Red Junglefowl genome sequences highlights the importance of demography in genome evolution.</title>
        <authorList>
            <person name="Tiley G.P."/>
            <person name="Kimball R.T."/>
            <person name="Braun E.L."/>
            <person name="Burleigh J.G."/>
        </authorList>
    </citation>
    <scope>NUCLEOTIDE SEQUENCE [LARGE SCALE GENOMIC DNA]</scope>
    <source>
        <strain evidence="5">RTK389</strain>
        <tissue evidence="5">Blood</tissue>
    </source>
</reference>
<evidence type="ECO:0000313" key="6">
    <source>
        <dbReference type="Proteomes" id="UP000237246"/>
    </source>
</evidence>
<gene>
    <name evidence="5" type="ORF">CIB84_002705</name>
</gene>
<feature type="compositionally biased region" description="Basic and acidic residues" evidence="3">
    <location>
        <begin position="525"/>
        <end position="547"/>
    </location>
</feature>
<name>A0A2P4TB22_BAMTH</name>
<dbReference type="EMBL" id="PPHD01003351">
    <property type="protein sequence ID" value="POI33544.1"/>
    <property type="molecule type" value="Genomic_DNA"/>
</dbReference>
<dbReference type="AlphaFoldDB" id="A0A2P4TB22"/>
<dbReference type="SMART" id="SM00365">
    <property type="entry name" value="LRR_SD22"/>
    <property type="match status" value="8"/>
</dbReference>
<keyword evidence="2" id="KW-0677">Repeat</keyword>
<proteinExistence type="predicted"/>
<keyword evidence="6" id="KW-1185">Reference proteome</keyword>
<dbReference type="InterPro" id="IPR001611">
    <property type="entry name" value="Leu-rich_rpt"/>
</dbReference>
<dbReference type="InterPro" id="IPR050216">
    <property type="entry name" value="LRR_domain-containing"/>
</dbReference>
<evidence type="ECO:0000256" key="3">
    <source>
        <dbReference type="SAM" id="MobiDB-lite"/>
    </source>
</evidence>
<dbReference type="InterPro" id="IPR003591">
    <property type="entry name" value="Leu-rich_rpt_typical-subtyp"/>
</dbReference>
<dbReference type="PANTHER" id="PTHR48051">
    <property type="match status" value="1"/>
</dbReference>
<dbReference type="InterPro" id="IPR032675">
    <property type="entry name" value="LRR_dom_sf"/>
</dbReference>